<dbReference type="AlphaFoldDB" id="A0A9W9DXP3"/>
<gene>
    <name evidence="2" type="ORF">C8J55DRAFT_503979</name>
</gene>
<feature type="compositionally biased region" description="Polar residues" evidence="1">
    <location>
        <begin position="17"/>
        <end position="26"/>
    </location>
</feature>
<sequence length="214" mass="23347">MQSGITVRSSHKRDLSRTPSLLSQPCPNSIDAASGFATPIITELAHGSFTPTSPALPCLMALATFSTQGSIFMRVSHSRRRQNSIFEWPEIHSESGSSETSSIPPSPASLSRSSRYPSVPRITRTSSYDTYSSVSSSPSISDETFLPARLKTTEMNPILSELERRSKLCTSVVGCATCGKYGSDYPRCGKCGEMWCSRPCRLRGGRKHLCTLRS</sequence>
<reference evidence="2" key="2">
    <citation type="journal article" date="2023" name="Proc. Natl. Acad. Sci. U.S.A.">
        <title>A global phylogenomic analysis of the shiitake genus Lentinula.</title>
        <authorList>
            <person name="Sierra-Patev S."/>
            <person name="Min B."/>
            <person name="Naranjo-Ortiz M."/>
            <person name="Looney B."/>
            <person name="Konkel Z."/>
            <person name="Slot J.C."/>
            <person name="Sakamoto Y."/>
            <person name="Steenwyk J.L."/>
            <person name="Rokas A."/>
            <person name="Carro J."/>
            <person name="Camarero S."/>
            <person name="Ferreira P."/>
            <person name="Molpeceres G."/>
            <person name="Ruiz-Duenas F.J."/>
            <person name="Serrano A."/>
            <person name="Henrissat B."/>
            <person name="Drula E."/>
            <person name="Hughes K.W."/>
            <person name="Mata J.L."/>
            <person name="Ishikawa N.K."/>
            <person name="Vargas-Isla R."/>
            <person name="Ushijima S."/>
            <person name="Smith C.A."/>
            <person name="Donoghue J."/>
            <person name="Ahrendt S."/>
            <person name="Andreopoulos W."/>
            <person name="He G."/>
            <person name="LaButti K."/>
            <person name="Lipzen A."/>
            <person name="Ng V."/>
            <person name="Riley R."/>
            <person name="Sandor L."/>
            <person name="Barry K."/>
            <person name="Martinez A.T."/>
            <person name="Xiao Y."/>
            <person name="Gibbons J.G."/>
            <person name="Terashima K."/>
            <person name="Grigoriev I.V."/>
            <person name="Hibbett D."/>
        </authorList>
    </citation>
    <scope>NUCLEOTIDE SEQUENCE</scope>
    <source>
        <strain evidence="2">Sp2 HRB7682 ss15</strain>
    </source>
</reference>
<feature type="region of interest" description="Disordered" evidence="1">
    <location>
        <begin position="89"/>
        <end position="118"/>
    </location>
</feature>
<reference evidence="2" key="1">
    <citation type="submission" date="2022-08" db="EMBL/GenBank/DDBJ databases">
        <authorList>
            <consortium name="DOE Joint Genome Institute"/>
            <person name="Min B."/>
            <person name="Riley R."/>
            <person name="Sierra-Patev S."/>
            <person name="Naranjo-Ortiz M."/>
            <person name="Looney B."/>
            <person name="Konkel Z."/>
            <person name="Slot J.C."/>
            <person name="Sakamoto Y."/>
            <person name="Steenwyk J.L."/>
            <person name="Rokas A."/>
            <person name="Carro J."/>
            <person name="Camarero S."/>
            <person name="Ferreira P."/>
            <person name="Molpeceres G."/>
            <person name="Ruiz-Duenas F.J."/>
            <person name="Serrano A."/>
            <person name="Henrissat B."/>
            <person name="Drula E."/>
            <person name="Hughes K.W."/>
            <person name="Mata J.L."/>
            <person name="Ishikawa N.K."/>
            <person name="Vargas-Isla R."/>
            <person name="Ushijima S."/>
            <person name="Smith C.A."/>
            <person name="Ahrendt S."/>
            <person name="Andreopoulos W."/>
            <person name="He G."/>
            <person name="Labutti K."/>
            <person name="Lipzen A."/>
            <person name="Ng V."/>
            <person name="Sandor L."/>
            <person name="Barry K."/>
            <person name="Martinez A.T."/>
            <person name="Xiao Y."/>
            <person name="Gibbons J.G."/>
            <person name="Terashima K."/>
            <person name="Hibbett D.S."/>
            <person name="Grigoriev I.V."/>
        </authorList>
    </citation>
    <scope>NUCLEOTIDE SEQUENCE</scope>
    <source>
        <strain evidence="2">Sp2 HRB7682 ss15</strain>
    </source>
</reference>
<name>A0A9W9DXP3_9AGAR</name>
<evidence type="ECO:0000313" key="3">
    <source>
        <dbReference type="Proteomes" id="UP001150238"/>
    </source>
</evidence>
<protein>
    <recommendedName>
        <fullName evidence="4">HIT-type domain-containing protein</fullName>
    </recommendedName>
</protein>
<organism evidence="2 3">
    <name type="scientific">Lentinula lateritia</name>
    <dbReference type="NCBI Taxonomy" id="40482"/>
    <lineage>
        <taxon>Eukaryota</taxon>
        <taxon>Fungi</taxon>
        <taxon>Dikarya</taxon>
        <taxon>Basidiomycota</taxon>
        <taxon>Agaricomycotina</taxon>
        <taxon>Agaricomycetes</taxon>
        <taxon>Agaricomycetidae</taxon>
        <taxon>Agaricales</taxon>
        <taxon>Marasmiineae</taxon>
        <taxon>Omphalotaceae</taxon>
        <taxon>Lentinula</taxon>
    </lineage>
</organism>
<dbReference type="EMBL" id="JANVFS010000006">
    <property type="protein sequence ID" value="KAJ4491351.1"/>
    <property type="molecule type" value="Genomic_DNA"/>
</dbReference>
<evidence type="ECO:0000256" key="1">
    <source>
        <dbReference type="SAM" id="MobiDB-lite"/>
    </source>
</evidence>
<comment type="caution">
    <text evidence="2">The sequence shown here is derived from an EMBL/GenBank/DDBJ whole genome shotgun (WGS) entry which is preliminary data.</text>
</comment>
<dbReference type="Proteomes" id="UP001150238">
    <property type="component" value="Unassembled WGS sequence"/>
</dbReference>
<evidence type="ECO:0008006" key="4">
    <source>
        <dbReference type="Google" id="ProtNLM"/>
    </source>
</evidence>
<proteinExistence type="predicted"/>
<evidence type="ECO:0000313" key="2">
    <source>
        <dbReference type="EMBL" id="KAJ4491351.1"/>
    </source>
</evidence>
<feature type="region of interest" description="Disordered" evidence="1">
    <location>
        <begin position="1"/>
        <end position="26"/>
    </location>
</feature>
<accession>A0A9W9DXP3</accession>
<feature type="compositionally biased region" description="Low complexity" evidence="1">
    <location>
        <begin position="94"/>
        <end position="118"/>
    </location>
</feature>